<feature type="region of interest" description="Disordered" evidence="6">
    <location>
        <begin position="138"/>
        <end position="168"/>
    </location>
</feature>
<accession>A0A8X7XDT9</accession>
<name>A0A8X7XDT9_POLSE</name>
<evidence type="ECO:0000256" key="1">
    <source>
        <dbReference type="ARBA" id="ARBA00004300"/>
    </source>
</evidence>
<keyword evidence="2" id="KW-0963">Cytoplasm</keyword>
<evidence type="ECO:0000256" key="3">
    <source>
        <dbReference type="ARBA" id="ARBA00023212"/>
    </source>
</evidence>
<dbReference type="EMBL" id="JAATIS010001721">
    <property type="protein sequence ID" value="KAG2466313.1"/>
    <property type="molecule type" value="Genomic_DNA"/>
</dbReference>
<dbReference type="InterPro" id="IPR029358">
    <property type="entry name" value="CFAP96"/>
</dbReference>
<evidence type="ECO:0000256" key="6">
    <source>
        <dbReference type="SAM" id="MobiDB-lite"/>
    </source>
</evidence>
<proteinExistence type="inferred from homology"/>
<protein>
    <recommendedName>
        <fullName evidence="5">Cilia-and flagella-associated protein 96</fullName>
    </recommendedName>
</protein>
<dbReference type="Pfam" id="PF15239">
    <property type="entry name" value="CFAP96-like"/>
    <property type="match status" value="1"/>
</dbReference>
<dbReference type="GO" id="GO:0005881">
    <property type="term" value="C:cytoplasmic microtubule"/>
    <property type="evidence" value="ECO:0007669"/>
    <property type="project" value="TreeGrafter"/>
</dbReference>
<dbReference type="AlphaFoldDB" id="A0A8X7XDT9"/>
<feature type="non-terminal residue" evidence="7">
    <location>
        <position position="220"/>
    </location>
</feature>
<sequence>MPLEGKTDMERIGLFSEMGYISIGDKYTTSHNRSGNHFGTFGGPVQAMSALQIPKKPYKSPGKNFLTNPSKLGTGYGYPNITLSKQYSYSADPYERARELSKKDFLSHKTMYKGGAFRLNLHPKDFFDANPYKTDKHFPPVSKSLDRKKDVKPFKPSSPAKQVGGMKAGTFDPYPSHSADHYTVKRPKSINTNKAGIIFHPTPGPKSMPVRSILNANVLK</sequence>
<keyword evidence="3" id="KW-0206">Cytoskeleton</keyword>
<dbReference type="PANTHER" id="PTHR31144:SF1">
    <property type="entry name" value="UPF0602 PROTEIN C4ORF47"/>
    <property type="match status" value="1"/>
</dbReference>
<evidence type="ECO:0000313" key="8">
    <source>
        <dbReference type="Proteomes" id="UP000886611"/>
    </source>
</evidence>
<dbReference type="Proteomes" id="UP000886611">
    <property type="component" value="Unassembled WGS sequence"/>
</dbReference>
<gene>
    <name evidence="7" type="primary">Cd047</name>
    <name evidence="7" type="ORF">GTO96_0016535</name>
</gene>
<reference evidence="7 8" key="1">
    <citation type="journal article" date="2021" name="Cell">
        <title>Tracing the genetic footprints of vertebrate landing in non-teleost ray-finned fishes.</title>
        <authorList>
            <person name="Bi X."/>
            <person name="Wang K."/>
            <person name="Yang L."/>
            <person name="Pan H."/>
            <person name="Jiang H."/>
            <person name="Wei Q."/>
            <person name="Fang M."/>
            <person name="Yu H."/>
            <person name="Zhu C."/>
            <person name="Cai Y."/>
            <person name="He Y."/>
            <person name="Gan X."/>
            <person name="Zeng H."/>
            <person name="Yu D."/>
            <person name="Zhu Y."/>
            <person name="Jiang H."/>
            <person name="Qiu Q."/>
            <person name="Yang H."/>
            <person name="Zhang Y.E."/>
            <person name="Wang W."/>
            <person name="Zhu M."/>
            <person name="He S."/>
            <person name="Zhang G."/>
        </authorList>
    </citation>
    <scope>NUCLEOTIDE SEQUENCE [LARGE SCALE GENOMIC DNA]</scope>
    <source>
        <strain evidence="7">Bchr_013</strain>
    </source>
</reference>
<evidence type="ECO:0000256" key="4">
    <source>
        <dbReference type="ARBA" id="ARBA00035656"/>
    </source>
</evidence>
<feature type="compositionally biased region" description="Basic and acidic residues" evidence="6">
    <location>
        <begin position="138"/>
        <end position="153"/>
    </location>
</feature>
<evidence type="ECO:0000313" key="7">
    <source>
        <dbReference type="EMBL" id="KAG2466313.1"/>
    </source>
</evidence>
<evidence type="ECO:0000256" key="5">
    <source>
        <dbReference type="ARBA" id="ARBA00035693"/>
    </source>
</evidence>
<dbReference type="GO" id="GO:0005813">
    <property type="term" value="C:centrosome"/>
    <property type="evidence" value="ECO:0007669"/>
    <property type="project" value="UniProtKB-SubCell"/>
</dbReference>
<comment type="subcellular location">
    <subcellularLocation>
        <location evidence="1">Cytoplasm</location>
        <location evidence="1">Cytoskeleton</location>
        <location evidence="1">Microtubule organizing center</location>
        <location evidence="1">Centrosome</location>
    </subcellularLocation>
</comment>
<evidence type="ECO:0000256" key="2">
    <source>
        <dbReference type="ARBA" id="ARBA00022490"/>
    </source>
</evidence>
<comment type="similarity">
    <text evidence="4">Belongs to the CFAP96 family.</text>
</comment>
<organism evidence="7 8">
    <name type="scientific">Polypterus senegalus</name>
    <name type="common">Senegal bichir</name>
    <dbReference type="NCBI Taxonomy" id="55291"/>
    <lineage>
        <taxon>Eukaryota</taxon>
        <taxon>Metazoa</taxon>
        <taxon>Chordata</taxon>
        <taxon>Craniata</taxon>
        <taxon>Vertebrata</taxon>
        <taxon>Euteleostomi</taxon>
        <taxon>Actinopterygii</taxon>
        <taxon>Polypteriformes</taxon>
        <taxon>Polypteridae</taxon>
        <taxon>Polypterus</taxon>
    </lineage>
</organism>
<keyword evidence="8" id="KW-1185">Reference proteome</keyword>
<feature type="non-terminal residue" evidence="7">
    <location>
        <position position="1"/>
    </location>
</feature>
<dbReference type="PANTHER" id="PTHR31144">
    <property type="entry name" value="UPF0602 PROTEIN C4ORF47"/>
    <property type="match status" value="1"/>
</dbReference>
<comment type="caution">
    <text evidence="7">The sequence shown here is derived from an EMBL/GenBank/DDBJ whole genome shotgun (WGS) entry which is preliminary data.</text>
</comment>